<gene>
    <name evidence="2" type="ORF">STAS_19460</name>
</gene>
<protein>
    <submittedName>
        <fullName evidence="2">Uncharacterized protein</fullName>
    </submittedName>
</protein>
<keyword evidence="1" id="KW-1133">Transmembrane helix</keyword>
<dbReference type="PANTHER" id="PTHR31721">
    <property type="entry name" value="OS06G0710300 PROTEIN"/>
    <property type="match status" value="1"/>
</dbReference>
<dbReference type="Pfam" id="PF03350">
    <property type="entry name" value="UPF0114"/>
    <property type="match status" value="1"/>
</dbReference>
<feature type="transmembrane region" description="Helical" evidence="1">
    <location>
        <begin position="150"/>
        <end position="177"/>
    </location>
</feature>
<name>A0A5A7QBT7_STRAF</name>
<sequence>MAATRLLPISKPFGYGLSSEMSLNFVKSSMESRPRKLMCLANVGLNSKNPLPGVLISEPKMGKGVDLSLYVTDKMLEWMKFITRERPWRFHIQMLVEKAIVDCRFFTLLATAGSLLGSALCVVEGCFLIMESYFQYFHSLSQMSEQGHVVLLLIEAIDMFLVGTAMLVFGVAVHVMFMGQDKGLQSNSTLSKNFNLKKLPSWMRMESAVEAKSKIVHAVIVILQVQVVEKFKSMSVTNVADLVCFAGAIFLSSVSIFVLSRMANARART</sequence>
<evidence type="ECO:0000313" key="2">
    <source>
        <dbReference type="EMBL" id="GER42660.1"/>
    </source>
</evidence>
<dbReference type="OrthoDB" id="1912077at2759"/>
<dbReference type="InterPro" id="IPR005134">
    <property type="entry name" value="UPF0114"/>
</dbReference>
<keyword evidence="3" id="KW-1185">Reference proteome</keyword>
<evidence type="ECO:0000256" key="1">
    <source>
        <dbReference type="SAM" id="Phobius"/>
    </source>
</evidence>
<dbReference type="AlphaFoldDB" id="A0A5A7QBT7"/>
<reference evidence="3" key="1">
    <citation type="journal article" date="2019" name="Curr. Biol.">
        <title>Genome Sequence of Striga asiatica Provides Insight into the Evolution of Plant Parasitism.</title>
        <authorList>
            <person name="Yoshida S."/>
            <person name="Kim S."/>
            <person name="Wafula E.K."/>
            <person name="Tanskanen J."/>
            <person name="Kim Y.M."/>
            <person name="Honaas L."/>
            <person name="Yang Z."/>
            <person name="Spallek T."/>
            <person name="Conn C.E."/>
            <person name="Ichihashi Y."/>
            <person name="Cheong K."/>
            <person name="Cui S."/>
            <person name="Der J.P."/>
            <person name="Gundlach H."/>
            <person name="Jiao Y."/>
            <person name="Hori C."/>
            <person name="Ishida J.K."/>
            <person name="Kasahara H."/>
            <person name="Kiba T."/>
            <person name="Kim M.S."/>
            <person name="Koo N."/>
            <person name="Laohavisit A."/>
            <person name="Lee Y.H."/>
            <person name="Lumba S."/>
            <person name="McCourt P."/>
            <person name="Mortimer J.C."/>
            <person name="Mutuku J.M."/>
            <person name="Nomura T."/>
            <person name="Sasaki-Sekimoto Y."/>
            <person name="Seto Y."/>
            <person name="Wang Y."/>
            <person name="Wakatake T."/>
            <person name="Sakakibara H."/>
            <person name="Demura T."/>
            <person name="Yamaguchi S."/>
            <person name="Yoneyama K."/>
            <person name="Manabe R.I."/>
            <person name="Nelson D.C."/>
            <person name="Schulman A.H."/>
            <person name="Timko M.P."/>
            <person name="dePamphilis C.W."/>
            <person name="Choi D."/>
            <person name="Shirasu K."/>
        </authorList>
    </citation>
    <scope>NUCLEOTIDE SEQUENCE [LARGE SCALE GENOMIC DNA]</scope>
    <source>
        <strain evidence="3">cv. UVA1</strain>
    </source>
</reference>
<comment type="caution">
    <text evidence="2">The sequence shown here is derived from an EMBL/GenBank/DDBJ whole genome shotgun (WGS) entry which is preliminary data.</text>
</comment>
<organism evidence="2 3">
    <name type="scientific">Striga asiatica</name>
    <name type="common">Asiatic witchweed</name>
    <name type="synonym">Buchnera asiatica</name>
    <dbReference type="NCBI Taxonomy" id="4170"/>
    <lineage>
        <taxon>Eukaryota</taxon>
        <taxon>Viridiplantae</taxon>
        <taxon>Streptophyta</taxon>
        <taxon>Embryophyta</taxon>
        <taxon>Tracheophyta</taxon>
        <taxon>Spermatophyta</taxon>
        <taxon>Magnoliopsida</taxon>
        <taxon>eudicotyledons</taxon>
        <taxon>Gunneridae</taxon>
        <taxon>Pentapetalae</taxon>
        <taxon>asterids</taxon>
        <taxon>lamiids</taxon>
        <taxon>Lamiales</taxon>
        <taxon>Orobanchaceae</taxon>
        <taxon>Buchnereae</taxon>
        <taxon>Striga</taxon>
    </lineage>
</organism>
<keyword evidence="1" id="KW-0472">Membrane</keyword>
<accession>A0A5A7QBT7</accession>
<feature type="transmembrane region" description="Helical" evidence="1">
    <location>
        <begin position="239"/>
        <end position="259"/>
    </location>
</feature>
<keyword evidence="1" id="KW-0812">Transmembrane</keyword>
<dbReference type="Proteomes" id="UP000325081">
    <property type="component" value="Unassembled WGS sequence"/>
</dbReference>
<dbReference type="PANTHER" id="PTHR31721:SF3">
    <property type="entry name" value="EXPRESSED PROTEIN"/>
    <property type="match status" value="1"/>
</dbReference>
<evidence type="ECO:0000313" key="3">
    <source>
        <dbReference type="Proteomes" id="UP000325081"/>
    </source>
</evidence>
<dbReference type="EMBL" id="BKCP01006404">
    <property type="protein sequence ID" value="GER42660.1"/>
    <property type="molecule type" value="Genomic_DNA"/>
</dbReference>
<proteinExistence type="predicted"/>
<feature type="transmembrane region" description="Helical" evidence="1">
    <location>
        <begin position="105"/>
        <end position="129"/>
    </location>
</feature>